<dbReference type="InterPro" id="IPR021516">
    <property type="entry name" value="DUF3179"/>
</dbReference>
<evidence type="ECO:0008006" key="2">
    <source>
        <dbReference type="Google" id="ProtNLM"/>
    </source>
</evidence>
<evidence type="ECO:0000313" key="1">
    <source>
        <dbReference type="EMBL" id="CUV02460.1"/>
    </source>
</evidence>
<name>A0A160VCT6_9ZZZZ</name>
<dbReference type="Pfam" id="PF11376">
    <property type="entry name" value="DUF3179"/>
    <property type="match status" value="1"/>
</dbReference>
<protein>
    <recommendedName>
        <fullName evidence="2">DUF3179 domain-containing protein</fullName>
    </recommendedName>
</protein>
<dbReference type="AlphaFoldDB" id="A0A160VCT6"/>
<dbReference type="EMBL" id="FAXA01000260">
    <property type="protein sequence ID" value="CUV02460.1"/>
    <property type="molecule type" value="Genomic_DNA"/>
</dbReference>
<gene>
    <name evidence="1" type="ORF">MGWOODY_Clf1825</name>
</gene>
<sequence length="69" mass="7921">MSFEPAAGRAGVAFMRDRETRSLWQVLTRQAVEGELSGERFERLPSHYSCWLVWSDFYTQTELYAAATG</sequence>
<reference evidence="1" key="1">
    <citation type="submission" date="2015-10" db="EMBL/GenBank/DDBJ databases">
        <authorList>
            <person name="Gilbert D.G."/>
        </authorList>
    </citation>
    <scope>NUCLEOTIDE SEQUENCE</scope>
</reference>
<proteinExistence type="predicted"/>
<organism evidence="1">
    <name type="scientific">hydrothermal vent metagenome</name>
    <dbReference type="NCBI Taxonomy" id="652676"/>
    <lineage>
        <taxon>unclassified sequences</taxon>
        <taxon>metagenomes</taxon>
        <taxon>ecological metagenomes</taxon>
    </lineage>
</organism>
<accession>A0A160VCT6</accession>